<dbReference type="GO" id="GO:0006352">
    <property type="term" value="P:DNA-templated transcription initiation"/>
    <property type="evidence" value="ECO:0007669"/>
    <property type="project" value="InterPro"/>
</dbReference>
<dbReference type="Gene3D" id="1.10.10.10">
    <property type="entry name" value="Winged helix-like DNA-binding domain superfamily/Winged helix DNA-binding domain"/>
    <property type="match status" value="1"/>
</dbReference>
<dbReference type="GO" id="GO:0003677">
    <property type="term" value="F:DNA binding"/>
    <property type="evidence" value="ECO:0007669"/>
    <property type="project" value="UniProtKB-KW"/>
</dbReference>
<dbReference type="InterPro" id="IPR013325">
    <property type="entry name" value="RNA_pol_sigma_r2"/>
</dbReference>
<organism evidence="8 9">
    <name type="scientific">Candidatus Dechloromonas phosphorivorans</name>
    <dbReference type="NCBI Taxonomy" id="2899244"/>
    <lineage>
        <taxon>Bacteria</taxon>
        <taxon>Pseudomonadati</taxon>
        <taxon>Pseudomonadota</taxon>
        <taxon>Betaproteobacteria</taxon>
        <taxon>Rhodocyclales</taxon>
        <taxon>Azonexaceae</taxon>
        <taxon>Dechloromonas</taxon>
    </lineage>
</organism>
<dbReference type="SUPFAM" id="SSF88659">
    <property type="entry name" value="Sigma3 and sigma4 domains of RNA polymerase sigma factors"/>
    <property type="match status" value="1"/>
</dbReference>
<reference evidence="8" key="1">
    <citation type="submission" date="2020-10" db="EMBL/GenBank/DDBJ databases">
        <title>Connecting structure to function with the recovery of over 1000 high-quality activated sludge metagenome-assembled genomes encoding full-length rRNA genes using long-read sequencing.</title>
        <authorList>
            <person name="Singleton C.M."/>
            <person name="Petriglieri F."/>
            <person name="Kristensen J.M."/>
            <person name="Kirkegaard R.H."/>
            <person name="Michaelsen T.Y."/>
            <person name="Andersen M.H."/>
            <person name="Karst S.M."/>
            <person name="Dueholm M.S."/>
            <person name="Nielsen P.H."/>
            <person name="Albertsen M."/>
        </authorList>
    </citation>
    <scope>NUCLEOTIDE SEQUENCE</scope>
    <source>
        <strain evidence="8">OdNE_18-Q3-R46-58_BAT3C.305</strain>
    </source>
</reference>
<evidence type="ECO:0000256" key="5">
    <source>
        <dbReference type="ARBA" id="ARBA00023163"/>
    </source>
</evidence>
<evidence type="ECO:0000256" key="1">
    <source>
        <dbReference type="ARBA" id="ARBA00010641"/>
    </source>
</evidence>
<evidence type="ECO:0000256" key="4">
    <source>
        <dbReference type="ARBA" id="ARBA00023125"/>
    </source>
</evidence>
<dbReference type="Proteomes" id="UP000808146">
    <property type="component" value="Unassembled WGS sequence"/>
</dbReference>
<feature type="domain" description="RNA polymerase sigma factor 70 region 4 type 2" evidence="7">
    <location>
        <begin position="136"/>
        <end position="184"/>
    </location>
</feature>
<dbReference type="Pfam" id="PF08281">
    <property type="entry name" value="Sigma70_r4_2"/>
    <property type="match status" value="1"/>
</dbReference>
<keyword evidence="4" id="KW-0238">DNA-binding</keyword>
<proteinExistence type="inferred from homology"/>
<dbReference type="GO" id="GO:0016987">
    <property type="term" value="F:sigma factor activity"/>
    <property type="evidence" value="ECO:0007669"/>
    <property type="project" value="UniProtKB-KW"/>
</dbReference>
<keyword evidence="5" id="KW-0804">Transcription</keyword>
<evidence type="ECO:0000313" key="8">
    <source>
        <dbReference type="EMBL" id="MBK8891491.1"/>
    </source>
</evidence>
<dbReference type="InterPro" id="IPR036388">
    <property type="entry name" value="WH-like_DNA-bd_sf"/>
</dbReference>
<gene>
    <name evidence="8" type="ORF">IPN75_14520</name>
</gene>
<dbReference type="NCBIfam" id="TIGR02937">
    <property type="entry name" value="sigma70-ECF"/>
    <property type="match status" value="1"/>
</dbReference>
<evidence type="ECO:0000256" key="3">
    <source>
        <dbReference type="ARBA" id="ARBA00023082"/>
    </source>
</evidence>
<evidence type="ECO:0000259" key="7">
    <source>
        <dbReference type="Pfam" id="PF08281"/>
    </source>
</evidence>
<comment type="caution">
    <text evidence="8">The sequence shown here is derived from an EMBL/GenBank/DDBJ whole genome shotgun (WGS) entry which is preliminary data.</text>
</comment>
<accession>A0A9D7LNV5</accession>
<name>A0A9D7LNV5_9RHOO</name>
<comment type="similarity">
    <text evidence="1">Belongs to the sigma-70 factor family. ECF subfamily.</text>
</comment>
<dbReference type="SUPFAM" id="SSF88946">
    <property type="entry name" value="Sigma2 domain of RNA polymerase sigma factors"/>
    <property type="match status" value="1"/>
</dbReference>
<evidence type="ECO:0000256" key="2">
    <source>
        <dbReference type="ARBA" id="ARBA00023015"/>
    </source>
</evidence>
<dbReference type="EMBL" id="JADKBR010000017">
    <property type="protein sequence ID" value="MBK8891491.1"/>
    <property type="molecule type" value="Genomic_DNA"/>
</dbReference>
<dbReference type="InterPro" id="IPR007627">
    <property type="entry name" value="RNA_pol_sigma70_r2"/>
</dbReference>
<dbReference type="Pfam" id="PF04542">
    <property type="entry name" value="Sigma70_r2"/>
    <property type="match status" value="1"/>
</dbReference>
<evidence type="ECO:0000259" key="6">
    <source>
        <dbReference type="Pfam" id="PF04542"/>
    </source>
</evidence>
<dbReference type="PANTHER" id="PTHR43133:SF8">
    <property type="entry name" value="RNA POLYMERASE SIGMA FACTOR HI_1459-RELATED"/>
    <property type="match status" value="1"/>
</dbReference>
<dbReference type="InterPro" id="IPR013324">
    <property type="entry name" value="RNA_pol_sigma_r3/r4-like"/>
</dbReference>
<protein>
    <submittedName>
        <fullName evidence="8">Sigma-70 family RNA polymerase sigma factor</fullName>
    </submittedName>
</protein>
<sequence length="193" mass="22751">MDDDNRTDEQLMLAYGQGSAEAFEVLYGRWRRQVYRFLLRQCERSGVADELFQDVWLRVVNFRRQYAVTAKFSTWLFRIAHNRLIDHWRSERRKPVIELPKADDCETDHFDTVAAPDELQPERIVERKDLVRIVVGAVESLPDVQRETFLLHEEGGLTIDEIASLMDVGHETAKSRLRYAMTRLRTQLKECRP</sequence>
<keyword evidence="2" id="KW-0805">Transcription regulation</keyword>
<feature type="domain" description="RNA polymerase sigma-70 region 2" evidence="6">
    <location>
        <begin position="26"/>
        <end position="93"/>
    </location>
</feature>
<evidence type="ECO:0000313" key="9">
    <source>
        <dbReference type="Proteomes" id="UP000808146"/>
    </source>
</evidence>
<dbReference type="PANTHER" id="PTHR43133">
    <property type="entry name" value="RNA POLYMERASE ECF-TYPE SIGMA FACTO"/>
    <property type="match status" value="1"/>
</dbReference>
<dbReference type="InterPro" id="IPR013249">
    <property type="entry name" value="RNA_pol_sigma70_r4_t2"/>
</dbReference>
<keyword evidence="3" id="KW-0731">Sigma factor</keyword>
<dbReference type="InterPro" id="IPR014284">
    <property type="entry name" value="RNA_pol_sigma-70_dom"/>
</dbReference>
<dbReference type="InterPro" id="IPR039425">
    <property type="entry name" value="RNA_pol_sigma-70-like"/>
</dbReference>
<dbReference type="AlphaFoldDB" id="A0A9D7LNV5"/>
<dbReference type="Gene3D" id="1.10.1740.10">
    <property type="match status" value="1"/>
</dbReference>